<name>A0A1W1VUH0_9FIRM</name>
<gene>
    <name evidence="1" type="ORF">SAMN00808754_1627</name>
</gene>
<dbReference type="EMBL" id="LT838272">
    <property type="protein sequence ID" value="SMB96751.1"/>
    <property type="molecule type" value="Genomic_DNA"/>
</dbReference>
<accession>A0A1W1VUH0</accession>
<sequence length="157" mass="17509">MCRYGWEDITRITYLTSSIGEPISCLPDSVIPVSESEGAWLQKLEERISLFAYAVQLPDGKRGILLAIEIVNPESECPEDARIAREWGFVTSGDAWRFAETVLKKWREHGLRVFGGYATGPFGRHEIGAFVGFDEPDVLEKCVLADRLASEVDSVTV</sequence>
<reference evidence="1 2" key="1">
    <citation type="submission" date="2017-04" db="EMBL/GenBank/DDBJ databases">
        <authorList>
            <person name="Afonso C.L."/>
            <person name="Miller P.J."/>
            <person name="Scott M.A."/>
            <person name="Spackman E."/>
            <person name="Goraichik I."/>
            <person name="Dimitrov K.M."/>
            <person name="Suarez D.L."/>
            <person name="Swayne D.E."/>
        </authorList>
    </citation>
    <scope>NUCLEOTIDE SEQUENCE [LARGE SCALE GENOMIC DNA]</scope>
    <source>
        <strain evidence="1 2">ToBE</strain>
    </source>
</reference>
<keyword evidence="2" id="KW-1185">Reference proteome</keyword>
<dbReference type="STRING" id="698762.SAMN00808754_1627"/>
<proteinExistence type="predicted"/>
<organism evidence="1 2">
    <name type="scientific">Thermanaeromonas toyohensis ToBE</name>
    <dbReference type="NCBI Taxonomy" id="698762"/>
    <lineage>
        <taxon>Bacteria</taxon>
        <taxon>Bacillati</taxon>
        <taxon>Bacillota</taxon>
        <taxon>Clostridia</taxon>
        <taxon>Neomoorellales</taxon>
        <taxon>Neomoorellaceae</taxon>
        <taxon>Thermanaeromonas</taxon>
    </lineage>
</organism>
<evidence type="ECO:0000313" key="2">
    <source>
        <dbReference type="Proteomes" id="UP000192569"/>
    </source>
</evidence>
<protein>
    <submittedName>
        <fullName evidence="1">Uncharacterized protein</fullName>
    </submittedName>
</protein>
<dbReference type="Proteomes" id="UP000192569">
    <property type="component" value="Chromosome I"/>
</dbReference>
<dbReference type="AlphaFoldDB" id="A0A1W1VUH0"/>
<evidence type="ECO:0000313" key="1">
    <source>
        <dbReference type="EMBL" id="SMB96751.1"/>
    </source>
</evidence>